<sequence>MDNKQNKFLINTDLYNFPILNELNWMKLESMLIFKGESMIVHILDRRDPSLYYVLQYFKESNGTFDLSKPIPRGHCFGLGELEYNELIEFVKEADKIAHIFLPTENDLICADYEQILKELTLRAFKEDHLIYNKDYYK</sequence>
<gene>
    <name evidence="1" type="ORF">2L372D_029</name>
</gene>
<reference evidence="1 2" key="1">
    <citation type="submission" date="2019-04" db="EMBL/GenBank/DDBJ databases">
        <title>Nine Novel Phages from a Plateau Lake in Southwest China Provide Insights into Aeromonas Phage Diversity.</title>
        <authorList>
            <person name="Xiao W."/>
            <person name="Bai M."/>
            <person name="Wang Y."/>
            <person name="Cui X."/>
        </authorList>
    </citation>
    <scope>NUCLEOTIDE SEQUENCE [LARGE SCALE GENOMIC DNA]</scope>
</reference>
<organism evidence="1 2">
    <name type="scientific">Aeromonas phage 2L372D</name>
    <dbReference type="NCBI Taxonomy" id="2588097"/>
    <lineage>
        <taxon>Viruses</taxon>
        <taxon>Duplodnaviria</taxon>
        <taxon>Heunggongvirae</taxon>
        <taxon>Uroviricota</taxon>
        <taxon>Caudoviricetes</taxon>
        <taxon>Plateaulakevirus</taxon>
        <taxon>Plateaulakevirus pv2L372D</taxon>
    </lineage>
</organism>
<dbReference type="Proteomes" id="UP000316128">
    <property type="component" value="Segment"/>
</dbReference>
<accession>A0A4Y5TX09</accession>
<keyword evidence="2" id="KW-1185">Reference proteome</keyword>
<proteinExistence type="predicted"/>
<evidence type="ECO:0000313" key="1">
    <source>
        <dbReference type="EMBL" id="QDB73943.1"/>
    </source>
</evidence>
<name>A0A4Y5TX09_9CAUD</name>
<dbReference type="EMBL" id="MK804893">
    <property type="protein sequence ID" value="QDB73943.1"/>
    <property type="molecule type" value="Genomic_DNA"/>
</dbReference>
<protein>
    <submittedName>
        <fullName evidence="1">Uncharacterized protein</fullName>
    </submittedName>
</protein>
<evidence type="ECO:0000313" key="2">
    <source>
        <dbReference type="Proteomes" id="UP000316128"/>
    </source>
</evidence>